<proteinExistence type="inferred from homology"/>
<keyword evidence="3" id="KW-0560">Oxidoreductase</keyword>
<gene>
    <name evidence="6" type="ORF">GCM10022222_01020</name>
</gene>
<evidence type="ECO:0000256" key="2">
    <source>
        <dbReference type="ARBA" id="ARBA00009463"/>
    </source>
</evidence>
<feature type="domain" description="3-hydroxyacyl-CoA dehydrogenase C-terminal" evidence="4">
    <location>
        <begin position="184"/>
        <end position="279"/>
    </location>
</feature>
<dbReference type="Gene3D" id="1.10.1040.10">
    <property type="entry name" value="N-(1-d-carboxylethyl)-l-norvaline Dehydrogenase, domain 2"/>
    <property type="match status" value="1"/>
</dbReference>
<keyword evidence="7" id="KW-1185">Reference proteome</keyword>
<comment type="caution">
    <text evidence="6">The sequence shown here is derived from an EMBL/GenBank/DDBJ whole genome shotgun (WGS) entry which is preliminary data.</text>
</comment>
<reference evidence="7" key="1">
    <citation type="journal article" date="2019" name="Int. J. Syst. Evol. Microbiol.">
        <title>The Global Catalogue of Microorganisms (GCM) 10K type strain sequencing project: providing services to taxonomists for standard genome sequencing and annotation.</title>
        <authorList>
            <consortium name="The Broad Institute Genomics Platform"/>
            <consortium name="The Broad Institute Genome Sequencing Center for Infectious Disease"/>
            <person name="Wu L."/>
            <person name="Ma J."/>
        </authorList>
    </citation>
    <scope>NUCLEOTIDE SEQUENCE [LARGE SCALE GENOMIC DNA]</scope>
    <source>
        <strain evidence="7">JCM 16898</strain>
    </source>
</reference>
<evidence type="ECO:0000256" key="3">
    <source>
        <dbReference type="ARBA" id="ARBA00023002"/>
    </source>
</evidence>
<dbReference type="SUPFAM" id="SSF51735">
    <property type="entry name" value="NAD(P)-binding Rossmann-fold domains"/>
    <property type="match status" value="1"/>
</dbReference>
<dbReference type="InterPro" id="IPR022694">
    <property type="entry name" value="3-OHacyl-CoA_DH"/>
</dbReference>
<dbReference type="PIRSF" id="PIRSF000105">
    <property type="entry name" value="HCDH"/>
    <property type="match status" value="1"/>
</dbReference>
<evidence type="ECO:0000313" key="6">
    <source>
        <dbReference type="EMBL" id="GAA3522923.1"/>
    </source>
</evidence>
<dbReference type="Pfam" id="PF00725">
    <property type="entry name" value="3HCDH"/>
    <property type="match status" value="1"/>
</dbReference>
<comment type="similarity">
    <text evidence="2">Belongs to the 3-hydroxyacyl-CoA dehydrogenase family.</text>
</comment>
<feature type="domain" description="3-hydroxyacyl-CoA dehydrogenase NAD binding" evidence="5">
    <location>
        <begin position="5"/>
        <end position="181"/>
    </location>
</feature>
<dbReference type="RefSeq" id="WP_344854201.1">
    <property type="nucleotide sequence ID" value="NZ_BAAAZN010000001.1"/>
</dbReference>
<evidence type="ECO:0000259" key="5">
    <source>
        <dbReference type="Pfam" id="PF02737"/>
    </source>
</evidence>
<evidence type="ECO:0000313" key="7">
    <source>
        <dbReference type="Proteomes" id="UP001500689"/>
    </source>
</evidence>
<dbReference type="Pfam" id="PF02737">
    <property type="entry name" value="3HCDH_N"/>
    <property type="match status" value="1"/>
</dbReference>
<dbReference type="Gene3D" id="3.40.50.720">
    <property type="entry name" value="NAD(P)-binding Rossmann-like Domain"/>
    <property type="match status" value="1"/>
</dbReference>
<dbReference type="Proteomes" id="UP001500689">
    <property type="component" value="Unassembled WGS sequence"/>
</dbReference>
<dbReference type="EMBL" id="BAAAZN010000001">
    <property type="protein sequence ID" value="GAA3522923.1"/>
    <property type="molecule type" value="Genomic_DNA"/>
</dbReference>
<evidence type="ECO:0000259" key="4">
    <source>
        <dbReference type="Pfam" id="PF00725"/>
    </source>
</evidence>
<protein>
    <submittedName>
        <fullName evidence="6">3-hydroxyacyl-CoA dehydrogenase family protein</fullName>
    </submittedName>
</protein>
<dbReference type="PANTHER" id="PTHR48075:SF5">
    <property type="entry name" value="3-HYDROXYBUTYRYL-COA DEHYDROGENASE"/>
    <property type="match status" value="1"/>
</dbReference>
<dbReference type="PANTHER" id="PTHR48075">
    <property type="entry name" value="3-HYDROXYACYL-COA DEHYDROGENASE FAMILY PROTEIN"/>
    <property type="match status" value="1"/>
</dbReference>
<sequence length="285" mass="30274">MTKRVAVIGAGTMGIGIAYVFAAAGWPTTVVEPQIARMTALRDQMATAAEGGVARGRLSAAAAAVLPGLVTHLPEVAELPSGLDLVIETVPESLELKQRVLVAAERAEPLVLASNTSSLSIDRLAGRLTRPACFLGMHFFNPVWSLPLVEVVRGAATDEDTLRRTIAAAEAVGKQTAVVRDMPGFATSRLDVATSLEAIRMVQEGVGEPAEIDRAVQLAYRHPVGPLRLADIVGLDVRLDIARSLSVSLGPRFEPPRLLVDKVAAGELGQKSGQGFYQWDEQADR</sequence>
<comment type="pathway">
    <text evidence="1">Lipid metabolism; butanoate metabolism.</text>
</comment>
<dbReference type="SUPFAM" id="SSF48179">
    <property type="entry name" value="6-phosphogluconate dehydrogenase C-terminal domain-like"/>
    <property type="match status" value="1"/>
</dbReference>
<dbReference type="InterPro" id="IPR006176">
    <property type="entry name" value="3-OHacyl-CoA_DH_NAD-bd"/>
</dbReference>
<dbReference type="InterPro" id="IPR006108">
    <property type="entry name" value="3HC_DH_C"/>
</dbReference>
<accession>A0ABP6UXC7</accession>
<organism evidence="6 7">
    <name type="scientific">Amycolatopsis ultiminotia</name>
    <dbReference type="NCBI Taxonomy" id="543629"/>
    <lineage>
        <taxon>Bacteria</taxon>
        <taxon>Bacillati</taxon>
        <taxon>Actinomycetota</taxon>
        <taxon>Actinomycetes</taxon>
        <taxon>Pseudonocardiales</taxon>
        <taxon>Pseudonocardiaceae</taxon>
        <taxon>Amycolatopsis</taxon>
    </lineage>
</organism>
<name>A0ABP6UXC7_9PSEU</name>
<dbReference type="InterPro" id="IPR013328">
    <property type="entry name" value="6PGD_dom2"/>
</dbReference>
<dbReference type="InterPro" id="IPR036291">
    <property type="entry name" value="NAD(P)-bd_dom_sf"/>
</dbReference>
<evidence type="ECO:0000256" key="1">
    <source>
        <dbReference type="ARBA" id="ARBA00005086"/>
    </source>
</evidence>
<dbReference type="InterPro" id="IPR008927">
    <property type="entry name" value="6-PGluconate_DH-like_C_sf"/>
</dbReference>